<evidence type="ECO:0000313" key="8">
    <source>
        <dbReference type="Proteomes" id="UP000424673"/>
    </source>
</evidence>
<feature type="transmembrane region" description="Helical" evidence="5">
    <location>
        <begin position="31"/>
        <end position="54"/>
    </location>
</feature>
<dbReference type="InterPro" id="IPR036513">
    <property type="entry name" value="STAS_dom_sf"/>
</dbReference>
<feature type="transmembrane region" description="Helical" evidence="5">
    <location>
        <begin position="357"/>
        <end position="374"/>
    </location>
</feature>
<comment type="subcellular location">
    <subcellularLocation>
        <location evidence="1">Membrane</location>
        <topology evidence="1">Multi-pass membrane protein</topology>
    </subcellularLocation>
</comment>
<dbReference type="Pfam" id="PF00916">
    <property type="entry name" value="Sulfate_transp"/>
    <property type="match status" value="1"/>
</dbReference>
<evidence type="ECO:0000256" key="5">
    <source>
        <dbReference type="SAM" id="Phobius"/>
    </source>
</evidence>
<feature type="domain" description="STAS" evidence="6">
    <location>
        <begin position="458"/>
        <end position="539"/>
    </location>
</feature>
<evidence type="ECO:0000256" key="1">
    <source>
        <dbReference type="ARBA" id="ARBA00004141"/>
    </source>
</evidence>
<feature type="transmembrane region" description="Helical" evidence="5">
    <location>
        <begin position="418"/>
        <end position="443"/>
    </location>
</feature>
<sequence length="553" mass="59525">MDDNHSRGTLPTRFTPKTGLAGLAQNWRADVLSGFLVFLIALPLCLGISMASGFPPQAGIITAVVGGLLVSRINGSFITITGPAAGLIVVILDSVQALGGGDAKAGYHYTLAAIVCASVIQMLMGIMKAGKMSAFFPSSAVHGMLAAIGIIIMAKQIHVMLGVKPDAQTLFETIGAIPASLRDMNPEVAMIGGIGLLILIAWSLVKSRRLKMIPAPLVVVIIGMALAQYYDLDDEHIYLFLPDTPFLPHHEFTIGPKFLVSIPQNFLSGFAFPDFSLIGSSMFWQQVFAICLVGSLESLLSAAAVDKLDPYKRTSDLNRDVAAVGFGNIICGLIGGLPMIAEIVRSSANVNNGARTGWANFFHGLFLLIFVALFPRVIHEIPLASLAALLVFTGYRLASPLEFKKTLAIGWDQLTVFVITIIGVLATDLLIGVAIGIAAEFLFHFWRSVNWAQVFKLRRDVVESEPGVYQVKIGGAAFFANYLALKGDLAKLPKGKTVIFDLSESWCVDHTVMENLHHFCEDYEANGGHAEICGLDQHVATSKHPLAPRKRSV</sequence>
<feature type="transmembrane region" description="Helical" evidence="5">
    <location>
        <begin position="75"/>
        <end position="95"/>
    </location>
</feature>
<feature type="transmembrane region" description="Helical" evidence="5">
    <location>
        <begin position="381"/>
        <end position="398"/>
    </location>
</feature>
<dbReference type="InterPro" id="IPR002645">
    <property type="entry name" value="STAS_dom"/>
</dbReference>
<name>A0ABX6EM72_9HYPH</name>
<evidence type="ECO:0000259" key="6">
    <source>
        <dbReference type="PROSITE" id="PS50801"/>
    </source>
</evidence>
<dbReference type="InterPro" id="IPR011547">
    <property type="entry name" value="SLC26A/SulP_dom"/>
</dbReference>
<keyword evidence="3 5" id="KW-1133">Transmembrane helix</keyword>
<protein>
    <submittedName>
        <fullName evidence="7">SulP family inorganic anion transporter</fullName>
    </submittedName>
</protein>
<feature type="transmembrane region" description="Helical" evidence="5">
    <location>
        <begin position="212"/>
        <end position="230"/>
    </location>
</feature>
<feature type="transmembrane region" description="Helical" evidence="5">
    <location>
        <begin position="283"/>
        <end position="305"/>
    </location>
</feature>
<feature type="transmembrane region" description="Helical" evidence="5">
    <location>
        <begin position="134"/>
        <end position="154"/>
    </location>
</feature>
<proteinExistence type="predicted"/>
<dbReference type="PROSITE" id="PS50801">
    <property type="entry name" value="STAS"/>
    <property type="match status" value="1"/>
</dbReference>
<organism evidence="7 8">
    <name type="scientific">Methylocystis rosea</name>
    <dbReference type="NCBI Taxonomy" id="173366"/>
    <lineage>
        <taxon>Bacteria</taxon>
        <taxon>Pseudomonadati</taxon>
        <taxon>Pseudomonadota</taxon>
        <taxon>Alphaproteobacteria</taxon>
        <taxon>Hyphomicrobiales</taxon>
        <taxon>Methylocystaceae</taxon>
        <taxon>Methylocystis</taxon>
    </lineage>
</organism>
<keyword evidence="8" id="KW-1185">Reference proteome</keyword>
<dbReference type="Gene3D" id="3.30.750.24">
    <property type="entry name" value="STAS domain"/>
    <property type="match status" value="1"/>
</dbReference>
<feature type="transmembrane region" description="Helical" evidence="5">
    <location>
        <begin position="188"/>
        <end position="205"/>
    </location>
</feature>
<gene>
    <name evidence="7" type="ORF">F7D13_04795</name>
</gene>
<evidence type="ECO:0000256" key="2">
    <source>
        <dbReference type="ARBA" id="ARBA00022692"/>
    </source>
</evidence>
<dbReference type="SUPFAM" id="SSF52091">
    <property type="entry name" value="SpoIIaa-like"/>
    <property type="match status" value="1"/>
</dbReference>
<reference evidence="8" key="1">
    <citation type="submission" date="2019-09" db="EMBL/GenBank/DDBJ databases">
        <title>Isolation and complete genome sequencing of Methylocystis species.</title>
        <authorList>
            <person name="Rumah B.L."/>
            <person name="Stead C.E."/>
            <person name="Stevens B.C."/>
            <person name="Minton N.P."/>
            <person name="Grosse-Honebrink A."/>
            <person name="Zhang Y."/>
        </authorList>
    </citation>
    <scope>NUCLEOTIDE SEQUENCE [LARGE SCALE GENOMIC DNA]</scope>
    <source>
        <strain evidence="8">BRCS1</strain>
    </source>
</reference>
<accession>A0ABX6EM72</accession>
<evidence type="ECO:0000313" key="7">
    <source>
        <dbReference type="EMBL" id="QGM95549.1"/>
    </source>
</evidence>
<dbReference type="PANTHER" id="PTHR11814">
    <property type="entry name" value="SULFATE TRANSPORTER"/>
    <property type="match status" value="1"/>
</dbReference>
<feature type="transmembrane region" description="Helical" evidence="5">
    <location>
        <begin position="107"/>
        <end position="127"/>
    </location>
</feature>
<dbReference type="EMBL" id="CP044328">
    <property type="protein sequence ID" value="QGM95549.1"/>
    <property type="molecule type" value="Genomic_DNA"/>
</dbReference>
<reference evidence="7 8" key="2">
    <citation type="journal article" date="2021" name="AMB Express">
        <title>Isolation and characterisation of Methylocystis spp. for poly-3-hydroxybutyrate production using waste methane feedstocks.</title>
        <authorList>
            <person name="Rumah B.L."/>
            <person name="Stead C.E."/>
            <person name="Claxton Stevens B.H."/>
            <person name="Minton N.P."/>
            <person name="Grosse-Honebrink A."/>
            <person name="Zhang Y."/>
        </authorList>
    </citation>
    <scope>NUCLEOTIDE SEQUENCE [LARGE SCALE GENOMIC DNA]</scope>
    <source>
        <strain evidence="7 8">BRCS1</strain>
    </source>
</reference>
<keyword evidence="4 5" id="KW-0472">Membrane</keyword>
<dbReference type="InterPro" id="IPR001902">
    <property type="entry name" value="SLC26A/SulP_fam"/>
</dbReference>
<dbReference type="Proteomes" id="UP000424673">
    <property type="component" value="Chromosome"/>
</dbReference>
<evidence type="ECO:0000256" key="4">
    <source>
        <dbReference type="ARBA" id="ARBA00023136"/>
    </source>
</evidence>
<keyword evidence="2 5" id="KW-0812">Transmembrane</keyword>
<evidence type="ECO:0000256" key="3">
    <source>
        <dbReference type="ARBA" id="ARBA00022989"/>
    </source>
</evidence>
<feature type="transmembrane region" description="Helical" evidence="5">
    <location>
        <begin position="317"/>
        <end position="337"/>
    </location>
</feature>